<dbReference type="EC" id="2.7.4.8" evidence="4 13"/>
<dbReference type="RefSeq" id="WP_145176573.1">
    <property type="nucleotide sequence ID" value="NZ_CP036525.1"/>
</dbReference>
<evidence type="ECO:0000256" key="4">
    <source>
        <dbReference type="ARBA" id="ARBA00012961"/>
    </source>
</evidence>
<comment type="function">
    <text evidence="1 13">Essential for recycling GMP and indirectly, cGMP.</text>
</comment>
<proteinExistence type="inferred from homology"/>
<dbReference type="Gene3D" id="3.30.63.10">
    <property type="entry name" value="Guanylate Kinase phosphate binding domain"/>
    <property type="match status" value="1"/>
</dbReference>
<dbReference type="NCBIfam" id="TIGR03263">
    <property type="entry name" value="guanyl_kin"/>
    <property type="match status" value="1"/>
</dbReference>
<dbReference type="InterPro" id="IPR020590">
    <property type="entry name" value="Guanylate_kinase_CS"/>
</dbReference>
<dbReference type="GO" id="GO:0005829">
    <property type="term" value="C:cytosol"/>
    <property type="evidence" value="ECO:0007669"/>
    <property type="project" value="TreeGrafter"/>
</dbReference>
<dbReference type="PANTHER" id="PTHR23117:SF13">
    <property type="entry name" value="GUANYLATE KINASE"/>
    <property type="match status" value="1"/>
</dbReference>
<evidence type="ECO:0000256" key="7">
    <source>
        <dbReference type="ARBA" id="ARBA00022679"/>
    </source>
</evidence>
<evidence type="ECO:0000256" key="9">
    <source>
        <dbReference type="ARBA" id="ARBA00022777"/>
    </source>
</evidence>
<accession>A0A517NLB2</accession>
<feature type="binding site" evidence="13">
    <location>
        <begin position="14"/>
        <end position="21"/>
    </location>
    <ligand>
        <name>ATP</name>
        <dbReference type="ChEBI" id="CHEBI:30616"/>
    </ligand>
</feature>
<evidence type="ECO:0000313" key="15">
    <source>
        <dbReference type="EMBL" id="QDT07927.1"/>
    </source>
</evidence>
<evidence type="ECO:0000256" key="12">
    <source>
        <dbReference type="ARBA" id="ARBA00048594"/>
    </source>
</evidence>
<organism evidence="15 16">
    <name type="scientific">Rubripirellula lacrimiformis</name>
    <dbReference type="NCBI Taxonomy" id="1930273"/>
    <lineage>
        <taxon>Bacteria</taxon>
        <taxon>Pseudomonadati</taxon>
        <taxon>Planctomycetota</taxon>
        <taxon>Planctomycetia</taxon>
        <taxon>Pirellulales</taxon>
        <taxon>Pirellulaceae</taxon>
        <taxon>Rubripirellula</taxon>
    </lineage>
</organism>
<evidence type="ECO:0000256" key="6">
    <source>
        <dbReference type="ARBA" id="ARBA00022490"/>
    </source>
</evidence>
<feature type="domain" description="Guanylate kinase-like" evidence="14">
    <location>
        <begin position="7"/>
        <end position="189"/>
    </location>
</feature>
<dbReference type="InterPro" id="IPR008145">
    <property type="entry name" value="GK/Ca_channel_bsu"/>
</dbReference>
<evidence type="ECO:0000256" key="10">
    <source>
        <dbReference type="ARBA" id="ARBA00022840"/>
    </source>
</evidence>
<evidence type="ECO:0000256" key="5">
    <source>
        <dbReference type="ARBA" id="ARBA00016296"/>
    </source>
</evidence>
<dbReference type="PROSITE" id="PS50052">
    <property type="entry name" value="GUANYLATE_KINASE_2"/>
    <property type="match status" value="1"/>
</dbReference>
<reference evidence="15 16" key="1">
    <citation type="submission" date="2019-02" db="EMBL/GenBank/DDBJ databases">
        <title>Deep-cultivation of Planctomycetes and their phenomic and genomic characterization uncovers novel biology.</title>
        <authorList>
            <person name="Wiegand S."/>
            <person name="Jogler M."/>
            <person name="Boedeker C."/>
            <person name="Pinto D."/>
            <person name="Vollmers J."/>
            <person name="Rivas-Marin E."/>
            <person name="Kohn T."/>
            <person name="Peeters S.H."/>
            <person name="Heuer A."/>
            <person name="Rast P."/>
            <person name="Oberbeckmann S."/>
            <person name="Bunk B."/>
            <person name="Jeske O."/>
            <person name="Meyerdierks A."/>
            <person name="Storesund J.E."/>
            <person name="Kallscheuer N."/>
            <person name="Luecker S."/>
            <person name="Lage O.M."/>
            <person name="Pohl T."/>
            <person name="Merkel B.J."/>
            <person name="Hornburger P."/>
            <person name="Mueller R.-W."/>
            <person name="Bruemmer F."/>
            <person name="Labrenz M."/>
            <person name="Spormann A.M."/>
            <person name="Op den Camp H."/>
            <person name="Overmann J."/>
            <person name="Amann R."/>
            <person name="Jetten M.S.M."/>
            <person name="Mascher T."/>
            <person name="Medema M.H."/>
            <person name="Devos D.P."/>
            <person name="Kaster A.-K."/>
            <person name="Ovreas L."/>
            <person name="Rohde M."/>
            <person name="Galperin M.Y."/>
            <person name="Jogler C."/>
        </authorList>
    </citation>
    <scope>NUCLEOTIDE SEQUENCE [LARGE SCALE GENOMIC DNA]</scope>
    <source>
        <strain evidence="15 16">K22_7</strain>
    </source>
</reference>
<dbReference type="InterPro" id="IPR027417">
    <property type="entry name" value="P-loop_NTPase"/>
</dbReference>
<dbReference type="Proteomes" id="UP000318538">
    <property type="component" value="Chromosome"/>
</dbReference>
<dbReference type="Pfam" id="PF00625">
    <property type="entry name" value="Guanylate_kin"/>
    <property type="match status" value="1"/>
</dbReference>
<keyword evidence="7 13" id="KW-0808">Transferase</keyword>
<comment type="similarity">
    <text evidence="3 13">Belongs to the guanylate kinase family.</text>
</comment>
<dbReference type="SUPFAM" id="SSF52540">
    <property type="entry name" value="P-loop containing nucleoside triphosphate hydrolases"/>
    <property type="match status" value="1"/>
</dbReference>
<evidence type="ECO:0000259" key="14">
    <source>
        <dbReference type="PROSITE" id="PS50052"/>
    </source>
</evidence>
<evidence type="ECO:0000256" key="8">
    <source>
        <dbReference type="ARBA" id="ARBA00022741"/>
    </source>
</evidence>
<dbReference type="OrthoDB" id="9808150at2"/>
<name>A0A517NLB2_9BACT</name>
<protein>
    <recommendedName>
        <fullName evidence="5 13">Guanylate kinase</fullName>
        <ecNumber evidence="4 13">2.7.4.8</ecNumber>
    </recommendedName>
    <alternativeName>
        <fullName evidence="11 13">GMP kinase</fullName>
    </alternativeName>
</protein>
<evidence type="ECO:0000256" key="2">
    <source>
        <dbReference type="ARBA" id="ARBA00004496"/>
    </source>
</evidence>
<comment type="catalytic activity">
    <reaction evidence="12 13">
        <text>GMP + ATP = GDP + ADP</text>
        <dbReference type="Rhea" id="RHEA:20780"/>
        <dbReference type="ChEBI" id="CHEBI:30616"/>
        <dbReference type="ChEBI" id="CHEBI:58115"/>
        <dbReference type="ChEBI" id="CHEBI:58189"/>
        <dbReference type="ChEBI" id="CHEBI:456216"/>
        <dbReference type="EC" id="2.7.4.8"/>
    </reaction>
</comment>
<dbReference type="Gene3D" id="3.40.50.300">
    <property type="entry name" value="P-loop containing nucleotide triphosphate hydrolases"/>
    <property type="match status" value="1"/>
</dbReference>
<evidence type="ECO:0000256" key="11">
    <source>
        <dbReference type="ARBA" id="ARBA00030128"/>
    </source>
</evidence>
<dbReference type="InterPro" id="IPR017665">
    <property type="entry name" value="Guanylate_kinase"/>
</dbReference>
<keyword evidence="16" id="KW-1185">Reference proteome</keyword>
<comment type="subcellular location">
    <subcellularLocation>
        <location evidence="2 13">Cytoplasm</location>
    </subcellularLocation>
</comment>
<dbReference type="FunFam" id="3.30.63.10:FF:000005">
    <property type="entry name" value="Guanylate kinase"/>
    <property type="match status" value="1"/>
</dbReference>
<keyword evidence="10 13" id="KW-0067">ATP-binding</keyword>
<dbReference type="PROSITE" id="PS00856">
    <property type="entry name" value="GUANYLATE_KINASE_1"/>
    <property type="match status" value="1"/>
</dbReference>
<dbReference type="GO" id="GO:0005524">
    <property type="term" value="F:ATP binding"/>
    <property type="evidence" value="ECO:0007669"/>
    <property type="project" value="UniProtKB-UniRule"/>
</dbReference>
<dbReference type="EMBL" id="CP036525">
    <property type="protein sequence ID" value="QDT07927.1"/>
    <property type="molecule type" value="Genomic_DNA"/>
</dbReference>
<sequence length="200" mass="22365">MSDGHPGRLIIISGPSGAGKSTVVRQLLQVCDLPITLSVSATTRPPRPGEVDGVQYHFLSAEEFAQQKAADEFLECKEVFGLGYWYGTLRRQVASGLNAGKWVILEIDVQGAMTVLENKSLNPISLFIHPGNMDELENRLRRRQTESEEVIAARLETAIAEMQYMHRYQYEIINGSVDVAVAEICQILKDQREKQRCSKS</sequence>
<dbReference type="PANTHER" id="PTHR23117">
    <property type="entry name" value="GUANYLATE KINASE-RELATED"/>
    <property type="match status" value="1"/>
</dbReference>
<evidence type="ECO:0000256" key="13">
    <source>
        <dbReference type="HAMAP-Rule" id="MF_00328"/>
    </source>
</evidence>
<dbReference type="AlphaFoldDB" id="A0A517NLB2"/>
<evidence type="ECO:0000256" key="3">
    <source>
        <dbReference type="ARBA" id="ARBA00005790"/>
    </source>
</evidence>
<evidence type="ECO:0000256" key="1">
    <source>
        <dbReference type="ARBA" id="ARBA00003531"/>
    </source>
</evidence>
<dbReference type="CDD" id="cd00071">
    <property type="entry name" value="GMPK"/>
    <property type="match status" value="1"/>
</dbReference>
<dbReference type="KEGG" id="rlc:K227x_63560"/>
<dbReference type="InterPro" id="IPR008144">
    <property type="entry name" value="Guanylate_kin-like_dom"/>
</dbReference>
<keyword evidence="9 13" id="KW-0418">Kinase</keyword>
<keyword evidence="6 13" id="KW-0963">Cytoplasm</keyword>
<keyword evidence="8 13" id="KW-0547">Nucleotide-binding</keyword>
<dbReference type="GO" id="GO:0004385">
    <property type="term" value="F:GMP kinase activity"/>
    <property type="evidence" value="ECO:0007669"/>
    <property type="project" value="UniProtKB-UniRule"/>
</dbReference>
<dbReference type="HAMAP" id="MF_00328">
    <property type="entry name" value="Guanylate_kinase"/>
    <property type="match status" value="1"/>
</dbReference>
<dbReference type="SMART" id="SM00072">
    <property type="entry name" value="GuKc"/>
    <property type="match status" value="1"/>
</dbReference>
<gene>
    <name evidence="13 15" type="primary">gmk</name>
    <name evidence="15" type="ORF">K227x_63560</name>
</gene>
<evidence type="ECO:0000313" key="16">
    <source>
        <dbReference type="Proteomes" id="UP000318538"/>
    </source>
</evidence>